<organism evidence="1 2">
    <name type="scientific">Nocardia jinanensis</name>
    <dbReference type="NCBI Taxonomy" id="382504"/>
    <lineage>
        <taxon>Bacteria</taxon>
        <taxon>Bacillati</taxon>
        <taxon>Actinomycetota</taxon>
        <taxon>Actinomycetes</taxon>
        <taxon>Mycobacteriales</taxon>
        <taxon>Nocardiaceae</taxon>
        <taxon>Nocardia</taxon>
    </lineage>
</organism>
<reference evidence="1" key="1">
    <citation type="journal article" date="2014" name="Int. J. Syst. Evol. Microbiol.">
        <title>Complete genome sequence of Corynebacterium casei LMG S-19264T (=DSM 44701T), isolated from a smear-ripened cheese.</title>
        <authorList>
            <consortium name="US DOE Joint Genome Institute (JGI-PGF)"/>
            <person name="Walter F."/>
            <person name="Albersmeier A."/>
            <person name="Kalinowski J."/>
            <person name="Ruckert C."/>
        </authorList>
    </citation>
    <scope>NUCLEOTIDE SEQUENCE</scope>
    <source>
        <strain evidence="1">CGMCC 4.3508</strain>
    </source>
</reference>
<name>A0A917RXW7_9NOCA</name>
<sequence length="86" mass="9269">MVLCIPNGLTNMKACRDDIHSRAEKFGARISLPNAGLGARFPALMADLAGPVFDSTLLKEHATQEDPYAVAWSAENPNYGFGPYEG</sequence>
<evidence type="ECO:0000313" key="2">
    <source>
        <dbReference type="Proteomes" id="UP000638263"/>
    </source>
</evidence>
<protein>
    <submittedName>
        <fullName evidence="1">Uncharacterized protein</fullName>
    </submittedName>
</protein>
<gene>
    <name evidence="1" type="ORF">GCM10011588_67220</name>
</gene>
<comment type="caution">
    <text evidence="1">The sequence shown here is derived from an EMBL/GenBank/DDBJ whole genome shotgun (WGS) entry which is preliminary data.</text>
</comment>
<reference evidence="1" key="2">
    <citation type="submission" date="2020-09" db="EMBL/GenBank/DDBJ databases">
        <authorList>
            <person name="Sun Q."/>
            <person name="Zhou Y."/>
        </authorList>
    </citation>
    <scope>NUCLEOTIDE SEQUENCE</scope>
    <source>
        <strain evidence="1">CGMCC 4.3508</strain>
    </source>
</reference>
<dbReference type="Proteomes" id="UP000638263">
    <property type="component" value="Unassembled WGS sequence"/>
</dbReference>
<evidence type="ECO:0000313" key="1">
    <source>
        <dbReference type="EMBL" id="GGL43002.1"/>
    </source>
</evidence>
<dbReference type="EMBL" id="BMMH01000031">
    <property type="protein sequence ID" value="GGL43002.1"/>
    <property type="molecule type" value="Genomic_DNA"/>
</dbReference>
<dbReference type="RefSeq" id="WP_058854551.1">
    <property type="nucleotide sequence ID" value="NZ_BMMH01000031.1"/>
</dbReference>
<keyword evidence="2" id="KW-1185">Reference proteome</keyword>
<dbReference type="AlphaFoldDB" id="A0A917RXW7"/>
<proteinExistence type="predicted"/>
<accession>A0A917RXW7</accession>